<feature type="compositionally biased region" description="Acidic residues" evidence="1">
    <location>
        <begin position="44"/>
        <end position="62"/>
    </location>
</feature>
<name>A0A5J4UTH3_9EUKA</name>
<gene>
    <name evidence="2" type="ORF">EZS28_031083</name>
</gene>
<feature type="non-terminal residue" evidence="2">
    <location>
        <position position="1"/>
    </location>
</feature>
<evidence type="ECO:0000313" key="2">
    <source>
        <dbReference type="EMBL" id="KAA6373392.1"/>
    </source>
</evidence>
<evidence type="ECO:0000313" key="3">
    <source>
        <dbReference type="Proteomes" id="UP000324800"/>
    </source>
</evidence>
<evidence type="ECO:0000256" key="1">
    <source>
        <dbReference type="SAM" id="MobiDB-lite"/>
    </source>
</evidence>
<organism evidence="2 3">
    <name type="scientific">Streblomastix strix</name>
    <dbReference type="NCBI Taxonomy" id="222440"/>
    <lineage>
        <taxon>Eukaryota</taxon>
        <taxon>Metamonada</taxon>
        <taxon>Preaxostyla</taxon>
        <taxon>Oxymonadida</taxon>
        <taxon>Streblomastigidae</taxon>
        <taxon>Streblomastix</taxon>
    </lineage>
</organism>
<accession>A0A5J4UTH3</accession>
<proteinExistence type="predicted"/>
<comment type="caution">
    <text evidence="2">The sequence shown here is derived from an EMBL/GenBank/DDBJ whole genome shotgun (WGS) entry which is preliminary data.</text>
</comment>
<sequence>IGRIPVREPTVLEPQWYLNKEVRQGEKGVTNYYPRLPRRQGNEAETEAEGEAEDEDEDEGQEYYDGQPQVLQRASQ</sequence>
<dbReference type="Proteomes" id="UP000324800">
    <property type="component" value="Unassembled WGS sequence"/>
</dbReference>
<dbReference type="EMBL" id="SNRW01012794">
    <property type="protein sequence ID" value="KAA6373392.1"/>
    <property type="molecule type" value="Genomic_DNA"/>
</dbReference>
<dbReference type="AlphaFoldDB" id="A0A5J4UTH3"/>
<reference evidence="2 3" key="1">
    <citation type="submission" date="2019-03" db="EMBL/GenBank/DDBJ databases">
        <title>Single cell metagenomics reveals metabolic interactions within the superorganism composed of flagellate Streblomastix strix and complex community of Bacteroidetes bacteria on its surface.</title>
        <authorList>
            <person name="Treitli S.C."/>
            <person name="Kolisko M."/>
            <person name="Husnik F."/>
            <person name="Keeling P."/>
            <person name="Hampl V."/>
        </authorList>
    </citation>
    <scope>NUCLEOTIDE SEQUENCE [LARGE SCALE GENOMIC DNA]</scope>
    <source>
        <strain evidence="2">ST1C</strain>
    </source>
</reference>
<protein>
    <submittedName>
        <fullName evidence="2">Uncharacterized protein</fullName>
    </submittedName>
</protein>
<feature type="region of interest" description="Disordered" evidence="1">
    <location>
        <begin position="27"/>
        <end position="76"/>
    </location>
</feature>